<feature type="non-terminal residue" evidence="1">
    <location>
        <position position="1"/>
    </location>
</feature>
<dbReference type="EMBL" id="LXQA010003120">
    <property type="protein sequence ID" value="MCH82037.1"/>
    <property type="molecule type" value="Genomic_DNA"/>
</dbReference>
<protein>
    <submittedName>
        <fullName evidence="1">Uncharacterized protein</fullName>
    </submittedName>
</protein>
<name>A0A392M3S5_9FABA</name>
<keyword evidence="2" id="KW-1185">Reference proteome</keyword>
<comment type="caution">
    <text evidence="1">The sequence shown here is derived from an EMBL/GenBank/DDBJ whole genome shotgun (WGS) entry which is preliminary data.</text>
</comment>
<dbReference type="AlphaFoldDB" id="A0A392M3S5"/>
<sequence>DICHWGSPKVPYTPSHITLGGTENEVEQLRDRLRLISKSEEGFRASAQFATSQRVLDNYLHKWRDQVLSRTIKAMEMEHLALRERLGHNRSFAVSWDVVCKEVLLDAKYRKREEGLQRRLMAREEANSRLRQDLYVARQHLILVADADANATVSRWSFEKMLLTRWSLYVT</sequence>
<proteinExistence type="predicted"/>
<accession>A0A392M3S5</accession>
<reference evidence="1 2" key="1">
    <citation type="journal article" date="2018" name="Front. Plant Sci.">
        <title>Red Clover (Trifolium pratense) and Zigzag Clover (T. medium) - A Picture of Genomic Similarities and Differences.</title>
        <authorList>
            <person name="Dluhosova J."/>
            <person name="Istvanek J."/>
            <person name="Nedelnik J."/>
            <person name="Repkova J."/>
        </authorList>
    </citation>
    <scope>NUCLEOTIDE SEQUENCE [LARGE SCALE GENOMIC DNA]</scope>
    <source>
        <strain evidence="2">cv. 10/8</strain>
        <tissue evidence="1">Leaf</tissue>
    </source>
</reference>
<evidence type="ECO:0000313" key="2">
    <source>
        <dbReference type="Proteomes" id="UP000265520"/>
    </source>
</evidence>
<evidence type="ECO:0000313" key="1">
    <source>
        <dbReference type="EMBL" id="MCH82037.1"/>
    </source>
</evidence>
<gene>
    <name evidence="1" type="ORF">A2U01_0002833</name>
</gene>
<dbReference type="Proteomes" id="UP000265520">
    <property type="component" value="Unassembled WGS sequence"/>
</dbReference>
<organism evidence="1 2">
    <name type="scientific">Trifolium medium</name>
    <dbReference type="NCBI Taxonomy" id="97028"/>
    <lineage>
        <taxon>Eukaryota</taxon>
        <taxon>Viridiplantae</taxon>
        <taxon>Streptophyta</taxon>
        <taxon>Embryophyta</taxon>
        <taxon>Tracheophyta</taxon>
        <taxon>Spermatophyta</taxon>
        <taxon>Magnoliopsida</taxon>
        <taxon>eudicotyledons</taxon>
        <taxon>Gunneridae</taxon>
        <taxon>Pentapetalae</taxon>
        <taxon>rosids</taxon>
        <taxon>fabids</taxon>
        <taxon>Fabales</taxon>
        <taxon>Fabaceae</taxon>
        <taxon>Papilionoideae</taxon>
        <taxon>50 kb inversion clade</taxon>
        <taxon>NPAAA clade</taxon>
        <taxon>Hologalegina</taxon>
        <taxon>IRL clade</taxon>
        <taxon>Trifolieae</taxon>
        <taxon>Trifolium</taxon>
    </lineage>
</organism>